<organism evidence="1 2">
    <name type="scientific">Trifolium pratense</name>
    <name type="common">Red clover</name>
    <dbReference type="NCBI Taxonomy" id="57577"/>
    <lineage>
        <taxon>Eukaryota</taxon>
        <taxon>Viridiplantae</taxon>
        <taxon>Streptophyta</taxon>
        <taxon>Embryophyta</taxon>
        <taxon>Tracheophyta</taxon>
        <taxon>Spermatophyta</taxon>
        <taxon>Magnoliopsida</taxon>
        <taxon>eudicotyledons</taxon>
        <taxon>Gunneridae</taxon>
        <taxon>Pentapetalae</taxon>
        <taxon>rosids</taxon>
        <taxon>fabids</taxon>
        <taxon>Fabales</taxon>
        <taxon>Fabaceae</taxon>
        <taxon>Papilionoideae</taxon>
        <taxon>50 kb inversion clade</taxon>
        <taxon>NPAAA clade</taxon>
        <taxon>Hologalegina</taxon>
        <taxon>IRL clade</taxon>
        <taxon>Trifolieae</taxon>
        <taxon>Trifolium</taxon>
    </lineage>
</organism>
<sequence length="115" mass="12753">MVSSQTISYAIIMGLRLETTRFGGGAFVPLEGGMKEISGDFLLMLTMCWEMAQPLTFGNINGLGDNLFVLSFLFFSAENITKRLRSLIEVVGREEIGLDIGIGETLHLTQKQQNY</sequence>
<reference evidence="1 2" key="2">
    <citation type="journal article" date="2017" name="Front. Plant Sci.">
        <title>Gene Classification and Mining of Molecular Markers Useful in Red Clover (Trifolium pratense) Breeding.</title>
        <authorList>
            <person name="Istvanek J."/>
            <person name="Dluhosova J."/>
            <person name="Dluhos P."/>
            <person name="Patkova L."/>
            <person name="Nedelnik J."/>
            <person name="Repkova J."/>
        </authorList>
    </citation>
    <scope>NUCLEOTIDE SEQUENCE [LARGE SCALE GENOMIC DNA]</scope>
    <source>
        <strain evidence="2">cv. Tatra</strain>
        <tissue evidence="1">Young leaves</tissue>
    </source>
</reference>
<proteinExistence type="predicted"/>
<reference evidence="1 2" key="1">
    <citation type="journal article" date="2014" name="Am. J. Bot.">
        <title>Genome assembly and annotation for red clover (Trifolium pratense; Fabaceae).</title>
        <authorList>
            <person name="Istvanek J."/>
            <person name="Jaros M."/>
            <person name="Krenek A."/>
            <person name="Repkova J."/>
        </authorList>
    </citation>
    <scope>NUCLEOTIDE SEQUENCE [LARGE SCALE GENOMIC DNA]</scope>
    <source>
        <strain evidence="2">cv. Tatra</strain>
        <tissue evidence="1">Young leaves</tissue>
    </source>
</reference>
<dbReference type="Proteomes" id="UP000236291">
    <property type="component" value="Unassembled WGS sequence"/>
</dbReference>
<comment type="caution">
    <text evidence="1">The sequence shown here is derived from an EMBL/GenBank/DDBJ whole genome shotgun (WGS) entry which is preliminary data.</text>
</comment>
<accession>A0A2K3MQE7</accession>
<name>A0A2K3MQE7_TRIPR</name>
<dbReference type="EMBL" id="ASHM01011087">
    <property type="protein sequence ID" value="PNX92986.1"/>
    <property type="molecule type" value="Genomic_DNA"/>
</dbReference>
<gene>
    <name evidence="1" type="ORF">L195_g016134</name>
</gene>
<protein>
    <submittedName>
        <fullName evidence="1">Uncharacterized protein</fullName>
    </submittedName>
</protein>
<evidence type="ECO:0000313" key="1">
    <source>
        <dbReference type="EMBL" id="PNX92986.1"/>
    </source>
</evidence>
<dbReference type="AlphaFoldDB" id="A0A2K3MQE7"/>
<evidence type="ECO:0000313" key="2">
    <source>
        <dbReference type="Proteomes" id="UP000236291"/>
    </source>
</evidence>